<accession>A0A2T8KYF1</accession>
<sequence>MPERTCGFKIISWRTEMLNRNFDNDVIGCLFDRDTWATPPLIMGSNTASLPECADTRENLLTCFREKSAGEEITDAHAAIKNGDRQSGGSSRGGDEADFGHISNHQQAPKSLFF</sequence>
<feature type="compositionally biased region" description="Polar residues" evidence="1">
    <location>
        <begin position="103"/>
        <end position="114"/>
    </location>
</feature>
<evidence type="ECO:0000313" key="2">
    <source>
        <dbReference type="EMBL" id="PVH67207.1"/>
    </source>
</evidence>
<organism evidence="2">
    <name type="scientific">Panicum hallii</name>
    <dbReference type="NCBI Taxonomy" id="206008"/>
    <lineage>
        <taxon>Eukaryota</taxon>
        <taxon>Viridiplantae</taxon>
        <taxon>Streptophyta</taxon>
        <taxon>Embryophyta</taxon>
        <taxon>Tracheophyta</taxon>
        <taxon>Spermatophyta</taxon>
        <taxon>Magnoliopsida</taxon>
        <taxon>Liliopsida</taxon>
        <taxon>Poales</taxon>
        <taxon>Poaceae</taxon>
        <taxon>PACMAD clade</taxon>
        <taxon>Panicoideae</taxon>
        <taxon>Panicodae</taxon>
        <taxon>Paniceae</taxon>
        <taxon>Panicinae</taxon>
        <taxon>Panicum</taxon>
        <taxon>Panicum sect. Panicum</taxon>
    </lineage>
</organism>
<evidence type="ECO:0000256" key="1">
    <source>
        <dbReference type="SAM" id="MobiDB-lite"/>
    </source>
</evidence>
<dbReference type="Proteomes" id="UP000243499">
    <property type="component" value="Chromosome 1"/>
</dbReference>
<proteinExistence type="predicted"/>
<name>A0A2T8KYF1_9POAL</name>
<feature type="region of interest" description="Disordered" evidence="1">
    <location>
        <begin position="77"/>
        <end position="114"/>
    </location>
</feature>
<protein>
    <submittedName>
        <fullName evidence="2">Uncharacterized protein</fullName>
    </submittedName>
</protein>
<reference evidence="2" key="1">
    <citation type="submission" date="2018-04" db="EMBL/GenBank/DDBJ databases">
        <title>WGS assembly of Panicum hallii.</title>
        <authorList>
            <person name="Lovell J."/>
            <person name="Jenkins J."/>
            <person name="Lowry D."/>
            <person name="Mamidi S."/>
            <person name="Sreedasyam A."/>
            <person name="Weng X."/>
            <person name="Barry K."/>
            <person name="Bonette J."/>
            <person name="Campitelli B."/>
            <person name="Daum C."/>
            <person name="Gordon S."/>
            <person name="Gould B."/>
            <person name="Lipzen A."/>
            <person name="Macqueen A."/>
            <person name="Palacio-Mejia J."/>
            <person name="Plott C."/>
            <person name="Shakirov E."/>
            <person name="Shu S."/>
            <person name="Yoshinaga Y."/>
            <person name="Zane M."/>
            <person name="Rokhsar D."/>
            <person name="Grimwood J."/>
            <person name="Schmutz J."/>
            <person name="Juenger T."/>
        </authorList>
    </citation>
    <scope>NUCLEOTIDE SEQUENCE [LARGE SCALE GENOMIC DNA]</scope>
    <source>
        <strain evidence="2">FIL2</strain>
    </source>
</reference>
<dbReference type="Gramene" id="PVH67207">
    <property type="protein sequence ID" value="PVH67207"/>
    <property type="gene ID" value="PAHAL_1G451200"/>
</dbReference>
<dbReference type="AlphaFoldDB" id="A0A2T8KYF1"/>
<gene>
    <name evidence="2" type="ORF">PAHAL_1G451200</name>
</gene>
<dbReference type="EMBL" id="CM008046">
    <property type="protein sequence ID" value="PVH67207.1"/>
    <property type="molecule type" value="Genomic_DNA"/>
</dbReference>